<dbReference type="GeneID" id="8506110"/>
<protein>
    <submittedName>
        <fullName evidence="1">Uncharacterized protein</fullName>
    </submittedName>
</protein>
<keyword evidence="2" id="KW-1185">Reference proteome</keyword>
<sequence>MHPILVMTCNLREISGSGTNINPGGFAAMITWQPGPSGLVKNSSKEPNELELRNLLVGEADVRASTGFSRESFRACKFKASSKLDSSKIASTSPRFSAHYLHSSLDEKIWTRTDTLQRKRMSTEVGKKSNYVTNLGNCFLARVTDEILGMLALKGGPPRESGGSIAQPPSHTHLFMEF</sequence>
<name>A0A179UG84_BLAGS</name>
<dbReference type="EMBL" id="GG657451">
    <property type="protein sequence ID" value="OAT07045.1"/>
    <property type="molecule type" value="Genomic_DNA"/>
</dbReference>
<dbReference type="KEGG" id="bgh:BDBG_03150"/>
<organism evidence="1 2">
    <name type="scientific">Blastomyces gilchristii (strain SLH14081)</name>
    <name type="common">Blastomyces dermatitidis</name>
    <dbReference type="NCBI Taxonomy" id="559298"/>
    <lineage>
        <taxon>Eukaryota</taxon>
        <taxon>Fungi</taxon>
        <taxon>Dikarya</taxon>
        <taxon>Ascomycota</taxon>
        <taxon>Pezizomycotina</taxon>
        <taxon>Eurotiomycetes</taxon>
        <taxon>Eurotiomycetidae</taxon>
        <taxon>Onygenales</taxon>
        <taxon>Ajellomycetaceae</taxon>
        <taxon>Blastomyces</taxon>
    </lineage>
</organism>
<gene>
    <name evidence="1" type="ORF">BDBG_03150</name>
</gene>
<dbReference type="RefSeq" id="XP_031577563.1">
    <property type="nucleotide sequence ID" value="XM_031721130.1"/>
</dbReference>
<evidence type="ECO:0000313" key="2">
    <source>
        <dbReference type="Proteomes" id="UP000002038"/>
    </source>
</evidence>
<evidence type="ECO:0000313" key="1">
    <source>
        <dbReference type="EMBL" id="OAT07045.1"/>
    </source>
</evidence>
<dbReference type="VEuPathDB" id="FungiDB:BDBG_03150"/>
<proteinExistence type="predicted"/>
<dbReference type="Proteomes" id="UP000002038">
    <property type="component" value="Unassembled WGS sequence"/>
</dbReference>
<dbReference type="AlphaFoldDB" id="A0A179UG84"/>
<accession>A0A179UG84</accession>
<reference evidence="2" key="1">
    <citation type="journal article" date="2015" name="PLoS Genet.">
        <title>The dynamic genome and transcriptome of the human fungal pathogen Blastomyces and close relative Emmonsia.</title>
        <authorList>
            <person name="Munoz J.F."/>
            <person name="Gauthier G.M."/>
            <person name="Desjardins C.A."/>
            <person name="Gallo J.E."/>
            <person name="Holder J."/>
            <person name="Sullivan T.D."/>
            <person name="Marty A.J."/>
            <person name="Carmen J.C."/>
            <person name="Chen Z."/>
            <person name="Ding L."/>
            <person name="Gujja S."/>
            <person name="Magrini V."/>
            <person name="Misas E."/>
            <person name="Mitreva M."/>
            <person name="Priest M."/>
            <person name="Saif S."/>
            <person name="Whiston E.A."/>
            <person name="Young S."/>
            <person name="Zeng Q."/>
            <person name="Goldman W.E."/>
            <person name="Mardis E.R."/>
            <person name="Taylor J.W."/>
            <person name="McEwen J.G."/>
            <person name="Clay O.K."/>
            <person name="Klein B.S."/>
            <person name="Cuomo C.A."/>
        </authorList>
    </citation>
    <scope>NUCLEOTIDE SEQUENCE [LARGE SCALE GENOMIC DNA]</scope>
    <source>
        <strain evidence="2">SLH14081</strain>
    </source>
</reference>